<keyword evidence="2" id="KW-1185">Reference proteome</keyword>
<accession>A0A8J7MH26</accession>
<dbReference type="AlphaFoldDB" id="A0A8J7MH26"/>
<dbReference type="EMBL" id="JAENIM010000041">
    <property type="protein sequence ID" value="MBK1791704.1"/>
    <property type="molecule type" value="Genomic_DNA"/>
</dbReference>
<evidence type="ECO:0000313" key="2">
    <source>
        <dbReference type="Proteomes" id="UP000624703"/>
    </source>
</evidence>
<protein>
    <submittedName>
        <fullName evidence="1">Uncharacterized protein</fullName>
    </submittedName>
</protein>
<evidence type="ECO:0000313" key="1">
    <source>
        <dbReference type="EMBL" id="MBK1791704.1"/>
    </source>
</evidence>
<proteinExistence type="predicted"/>
<organism evidence="1 2">
    <name type="scientific">Persicirhabdus sediminis</name>
    <dbReference type="NCBI Taxonomy" id="454144"/>
    <lineage>
        <taxon>Bacteria</taxon>
        <taxon>Pseudomonadati</taxon>
        <taxon>Verrucomicrobiota</taxon>
        <taxon>Verrucomicrobiia</taxon>
        <taxon>Verrucomicrobiales</taxon>
        <taxon>Verrucomicrobiaceae</taxon>
        <taxon>Persicirhabdus</taxon>
    </lineage>
</organism>
<comment type="caution">
    <text evidence="1">The sequence shown here is derived from an EMBL/GenBank/DDBJ whole genome shotgun (WGS) entry which is preliminary data.</text>
</comment>
<dbReference type="RefSeq" id="WP_200311723.1">
    <property type="nucleotide sequence ID" value="NZ_JAENIM010000041.1"/>
</dbReference>
<sequence length="148" mass="17043">MFIVDLEERLEDIKGKRKFIDIVCGYENSNTYCAIELKFKTKKQAAQNLGRIDAYIDIEAVELATEKKEFSLGYFFMITDASEYIKPSRSGVGTRFQLHEGASITPGEYNTRGLKCAGRENVKLELKGSYKINWDVEKKWHFLCLPIK</sequence>
<gene>
    <name evidence="1" type="ORF">JIN82_11125</name>
</gene>
<reference evidence="1" key="1">
    <citation type="submission" date="2021-01" db="EMBL/GenBank/DDBJ databases">
        <title>Modified the classification status of verrucomicrobia.</title>
        <authorList>
            <person name="Feng X."/>
        </authorList>
    </citation>
    <scope>NUCLEOTIDE SEQUENCE</scope>
    <source>
        <strain evidence="1">_KCTC 22039</strain>
    </source>
</reference>
<dbReference type="Proteomes" id="UP000624703">
    <property type="component" value="Unassembled WGS sequence"/>
</dbReference>
<name>A0A8J7MH26_9BACT</name>